<gene>
    <name evidence="1" type="ORF">Mal4_54050</name>
</gene>
<name>A0A517ZEX3_9PLAN</name>
<dbReference type="RefSeq" id="WP_145372265.1">
    <property type="nucleotide sequence ID" value="NZ_CP036275.1"/>
</dbReference>
<dbReference type="KEGG" id="mri:Mal4_54050"/>
<dbReference type="Proteomes" id="UP000320496">
    <property type="component" value="Chromosome"/>
</dbReference>
<accession>A0A517ZEX3</accession>
<dbReference type="EMBL" id="CP036275">
    <property type="protein sequence ID" value="QDU41040.1"/>
    <property type="molecule type" value="Genomic_DNA"/>
</dbReference>
<organism evidence="1 2">
    <name type="scientific">Maioricimonas rarisocia</name>
    <dbReference type="NCBI Taxonomy" id="2528026"/>
    <lineage>
        <taxon>Bacteria</taxon>
        <taxon>Pseudomonadati</taxon>
        <taxon>Planctomycetota</taxon>
        <taxon>Planctomycetia</taxon>
        <taxon>Planctomycetales</taxon>
        <taxon>Planctomycetaceae</taxon>
        <taxon>Maioricimonas</taxon>
    </lineage>
</organism>
<dbReference type="AlphaFoldDB" id="A0A517ZEX3"/>
<protein>
    <submittedName>
        <fullName evidence="1">Uncharacterized protein</fullName>
    </submittedName>
</protein>
<sequence>MNRLRFRSGQVQLRKVRVDADTVIEAGDLVWLDGDDARPAKDFPWDTDLATTQAGFAEKFLGVAHQQSRSGDADPISVDVSPHSVYEFGVSPASFEIGQPLGPDENTGSLMNQQLEAAAASSAIARSAEYTAGSVGTLRVTFASAYAAGSANANAVLG</sequence>
<evidence type="ECO:0000313" key="1">
    <source>
        <dbReference type="EMBL" id="QDU41040.1"/>
    </source>
</evidence>
<reference evidence="1 2" key="1">
    <citation type="submission" date="2019-02" db="EMBL/GenBank/DDBJ databases">
        <title>Deep-cultivation of Planctomycetes and their phenomic and genomic characterization uncovers novel biology.</title>
        <authorList>
            <person name="Wiegand S."/>
            <person name="Jogler M."/>
            <person name="Boedeker C."/>
            <person name="Pinto D."/>
            <person name="Vollmers J."/>
            <person name="Rivas-Marin E."/>
            <person name="Kohn T."/>
            <person name="Peeters S.H."/>
            <person name="Heuer A."/>
            <person name="Rast P."/>
            <person name="Oberbeckmann S."/>
            <person name="Bunk B."/>
            <person name="Jeske O."/>
            <person name="Meyerdierks A."/>
            <person name="Storesund J.E."/>
            <person name="Kallscheuer N."/>
            <person name="Luecker S."/>
            <person name="Lage O.M."/>
            <person name="Pohl T."/>
            <person name="Merkel B.J."/>
            <person name="Hornburger P."/>
            <person name="Mueller R.-W."/>
            <person name="Bruemmer F."/>
            <person name="Labrenz M."/>
            <person name="Spormann A.M."/>
            <person name="Op den Camp H."/>
            <person name="Overmann J."/>
            <person name="Amann R."/>
            <person name="Jetten M.S.M."/>
            <person name="Mascher T."/>
            <person name="Medema M.H."/>
            <person name="Devos D.P."/>
            <person name="Kaster A.-K."/>
            <person name="Ovreas L."/>
            <person name="Rohde M."/>
            <person name="Galperin M.Y."/>
            <person name="Jogler C."/>
        </authorList>
    </citation>
    <scope>NUCLEOTIDE SEQUENCE [LARGE SCALE GENOMIC DNA]</scope>
    <source>
        <strain evidence="1 2">Mal4</strain>
    </source>
</reference>
<proteinExistence type="predicted"/>
<keyword evidence="2" id="KW-1185">Reference proteome</keyword>
<evidence type="ECO:0000313" key="2">
    <source>
        <dbReference type="Proteomes" id="UP000320496"/>
    </source>
</evidence>
<dbReference type="OrthoDB" id="213201at2"/>